<keyword evidence="8" id="KW-1185">Reference proteome</keyword>
<organism evidence="7 8">
    <name type="scientific">Megalurothrips usitatus</name>
    <name type="common">bean blossom thrips</name>
    <dbReference type="NCBI Taxonomy" id="439358"/>
    <lineage>
        <taxon>Eukaryota</taxon>
        <taxon>Metazoa</taxon>
        <taxon>Ecdysozoa</taxon>
        <taxon>Arthropoda</taxon>
        <taxon>Hexapoda</taxon>
        <taxon>Insecta</taxon>
        <taxon>Pterygota</taxon>
        <taxon>Neoptera</taxon>
        <taxon>Paraneoptera</taxon>
        <taxon>Thysanoptera</taxon>
        <taxon>Terebrantia</taxon>
        <taxon>Thripoidea</taxon>
        <taxon>Thripidae</taxon>
        <taxon>Megalurothrips</taxon>
    </lineage>
</organism>
<keyword evidence="4 6" id="KW-1133">Transmembrane helix</keyword>
<keyword evidence="3 6" id="KW-0812">Transmembrane</keyword>
<evidence type="ECO:0000256" key="3">
    <source>
        <dbReference type="ARBA" id="ARBA00022692"/>
    </source>
</evidence>
<dbReference type="GO" id="GO:0000139">
    <property type="term" value="C:Golgi membrane"/>
    <property type="evidence" value="ECO:0007669"/>
    <property type="project" value="TreeGrafter"/>
</dbReference>
<dbReference type="PANTHER" id="PTHR13019:SF25">
    <property type="entry name" value="GOLGI APPARATUS MEMBRANE PROTEIN TVP23 HOMOLOG"/>
    <property type="match status" value="1"/>
</dbReference>
<dbReference type="InterPro" id="IPR008564">
    <property type="entry name" value="TVP23-like"/>
</dbReference>
<dbReference type="EMBL" id="JAPTSV010000003">
    <property type="protein sequence ID" value="KAJ1529825.1"/>
    <property type="molecule type" value="Genomic_DNA"/>
</dbReference>
<evidence type="ECO:0000313" key="8">
    <source>
        <dbReference type="Proteomes" id="UP001075354"/>
    </source>
</evidence>
<reference evidence="7" key="1">
    <citation type="submission" date="2022-12" db="EMBL/GenBank/DDBJ databases">
        <title>Chromosome-level genome assembly of the bean flower thrips Megalurothrips usitatus.</title>
        <authorList>
            <person name="Ma L."/>
            <person name="Liu Q."/>
            <person name="Li H."/>
            <person name="Cai W."/>
        </authorList>
    </citation>
    <scope>NUCLEOTIDE SEQUENCE</scope>
    <source>
        <strain evidence="7">Cailab_2022a</strain>
    </source>
</reference>
<accession>A0AAV7XX02</accession>
<evidence type="ECO:0000256" key="4">
    <source>
        <dbReference type="ARBA" id="ARBA00022989"/>
    </source>
</evidence>
<gene>
    <name evidence="7" type="ORF">ONE63_006566</name>
</gene>
<comment type="subcellular location">
    <subcellularLocation>
        <location evidence="1 6">Membrane</location>
        <topology evidence="1 6">Multi-pass membrane protein</topology>
    </subcellularLocation>
</comment>
<dbReference type="Proteomes" id="UP001075354">
    <property type="component" value="Chromosome 3"/>
</dbReference>
<feature type="transmembrane region" description="Helical" evidence="6">
    <location>
        <begin position="58"/>
        <end position="77"/>
    </location>
</feature>
<dbReference type="GO" id="GO:0009306">
    <property type="term" value="P:protein secretion"/>
    <property type="evidence" value="ECO:0007669"/>
    <property type="project" value="TreeGrafter"/>
</dbReference>
<sequence length="215" mass="24543">MASAKVPLMSDTDDTIAFGEEEQINSSSFRHPYVIGFHFLFRSAALLTYVFGKIFSDSFIGISVTLILLLSMDFWTVKNITGRLLVGLRWWNYVDDNGKSHWVYESRKGNLQNRIHPREAQFFWIGLTLYPLLWVIFFIVCLFGFSFKWMLIVSIALTLHGANLFGYVRCRFGSEKSMSTNVTDFFRRQVIQNVANIMTKPAQPSANAANATGVI</sequence>
<keyword evidence="5 6" id="KW-0472">Membrane</keyword>
<evidence type="ECO:0000313" key="7">
    <source>
        <dbReference type="EMBL" id="KAJ1529826.1"/>
    </source>
</evidence>
<protein>
    <recommendedName>
        <fullName evidence="6">Golgi apparatus membrane protein TVP23 homolog</fullName>
    </recommendedName>
</protein>
<name>A0AAV7XX02_9NEOP</name>
<comment type="similarity">
    <text evidence="2 6">Belongs to the TVP23 family.</text>
</comment>
<evidence type="ECO:0000256" key="6">
    <source>
        <dbReference type="RuleBase" id="RU361206"/>
    </source>
</evidence>
<evidence type="ECO:0000256" key="5">
    <source>
        <dbReference type="ARBA" id="ARBA00023136"/>
    </source>
</evidence>
<dbReference type="EMBL" id="JAPTSV010000003">
    <property type="protein sequence ID" value="KAJ1529826.1"/>
    <property type="molecule type" value="Genomic_DNA"/>
</dbReference>
<evidence type="ECO:0000256" key="1">
    <source>
        <dbReference type="ARBA" id="ARBA00004141"/>
    </source>
</evidence>
<dbReference type="Pfam" id="PF05832">
    <property type="entry name" value="DUF846"/>
    <property type="match status" value="1"/>
</dbReference>
<dbReference type="GO" id="GO:0016192">
    <property type="term" value="P:vesicle-mediated transport"/>
    <property type="evidence" value="ECO:0007669"/>
    <property type="project" value="TreeGrafter"/>
</dbReference>
<feature type="transmembrane region" description="Helical" evidence="6">
    <location>
        <begin position="151"/>
        <end position="168"/>
    </location>
</feature>
<evidence type="ECO:0000256" key="2">
    <source>
        <dbReference type="ARBA" id="ARBA00005467"/>
    </source>
</evidence>
<feature type="transmembrane region" description="Helical" evidence="6">
    <location>
        <begin position="122"/>
        <end position="145"/>
    </location>
</feature>
<dbReference type="PANTHER" id="PTHR13019">
    <property type="entry name" value="GOLGI APPARATUS MEMBRANE PROTEIN TVP23"/>
    <property type="match status" value="1"/>
</dbReference>
<dbReference type="AlphaFoldDB" id="A0AAV7XX02"/>
<proteinExistence type="inferred from homology"/>
<comment type="caution">
    <text evidence="7">The sequence shown here is derived from an EMBL/GenBank/DDBJ whole genome shotgun (WGS) entry which is preliminary data.</text>
</comment>